<protein>
    <submittedName>
        <fullName evidence="1">Uncharacterized protein</fullName>
    </submittedName>
</protein>
<dbReference type="AlphaFoldDB" id="A0A2T2N6M8"/>
<keyword evidence="2" id="KW-1185">Reference proteome</keyword>
<evidence type="ECO:0000313" key="1">
    <source>
        <dbReference type="EMBL" id="PSN60688.1"/>
    </source>
</evidence>
<dbReference type="Proteomes" id="UP000240883">
    <property type="component" value="Unassembled WGS sequence"/>
</dbReference>
<feature type="non-terminal residue" evidence="1">
    <location>
        <position position="163"/>
    </location>
</feature>
<dbReference type="STRING" id="1448308.A0A2T2N6M8"/>
<dbReference type="OrthoDB" id="3774940at2759"/>
<sequence>MGYEDQLITKETVILDKPSDWTKWLFLRKDSADRNGVWEYCNPELTAETVKDITKEKPVDKTFRSFKRNAGIVEPDQPDIEIYELEDDEYGKWQRWHSIYAGKLANYEKRERALAEMNREISRTIASRHITSIQDDSTPYARLVTLKKLLSPSNSERRFELLE</sequence>
<organism evidence="1 2">
    <name type="scientific">Corynespora cassiicola Philippines</name>
    <dbReference type="NCBI Taxonomy" id="1448308"/>
    <lineage>
        <taxon>Eukaryota</taxon>
        <taxon>Fungi</taxon>
        <taxon>Dikarya</taxon>
        <taxon>Ascomycota</taxon>
        <taxon>Pezizomycotina</taxon>
        <taxon>Dothideomycetes</taxon>
        <taxon>Pleosporomycetidae</taxon>
        <taxon>Pleosporales</taxon>
        <taxon>Corynesporascaceae</taxon>
        <taxon>Corynespora</taxon>
    </lineage>
</organism>
<proteinExistence type="predicted"/>
<dbReference type="EMBL" id="KZ678147">
    <property type="protein sequence ID" value="PSN60688.1"/>
    <property type="molecule type" value="Genomic_DNA"/>
</dbReference>
<gene>
    <name evidence="1" type="ORF">BS50DRAFT_535109</name>
</gene>
<accession>A0A2T2N6M8</accession>
<evidence type="ECO:0000313" key="2">
    <source>
        <dbReference type="Proteomes" id="UP000240883"/>
    </source>
</evidence>
<reference evidence="1 2" key="1">
    <citation type="journal article" date="2018" name="Front. Microbiol.">
        <title>Genome-Wide Analysis of Corynespora cassiicola Leaf Fall Disease Putative Effectors.</title>
        <authorList>
            <person name="Lopez D."/>
            <person name="Ribeiro S."/>
            <person name="Label P."/>
            <person name="Fumanal B."/>
            <person name="Venisse J.S."/>
            <person name="Kohler A."/>
            <person name="de Oliveira R.R."/>
            <person name="Labutti K."/>
            <person name="Lipzen A."/>
            <person name="Lail K."/>
            <person name="Bauer D."/>
            <person name="Ohm R.A."/>
            <person name="Barry K.W."/>
            <person name="Spatafora J."/>
            <person name="Grigoriev I.V."/>
            <person name="Martin F.M."/>
            <person name="Pujade-Renaud V."/>
        </authorList>
    </citation>
    <scope>NUCLEOTIDE SEQUENCE [LARGE SCALE GENOMIC DNA]</scope>
    <source>
        <strain evidence="1 2">Philippines</strain>
    </source>
</reference>
<name>A0A2T2N6M8_CORCC</name>